<dbReference type="SUPFAM" id="SSF52540">
    <property type="entry name" value="P-loop containing nucleoside triphosphate hydrolases"/>
    <property type="match status" value="1"/>
</dbReference>
<dbReference type="GO" id="GO:0005524">
    <property type="term" value="F:ATP binding"/>
    <property type="evidence" value="ECO:0007669"/>
    <property type="project" value="InterPro"/>
</dbReference>
<dbReference type="InterPro" id="IPR027417">
    <property type="entry name" value="P-loop_NTPase"/>
</dbReference>
<dbReference type="InterPro" id="IPR050311">
    <property type="entry name" value="ORC1/CDC6"/>
</dbReference>
<sequence>MRRKLNGRRKAVSLVVLPVSFCSVRFFVQSLVFFFNVNCHLESHVKPLIGREREFSTICEWIEKAIADDQPLSVYISGSPGTGKSATMSLVMKHFGSQILSCTLNCASIHSENEMIKSILENMKGSLRPSLAALGSALQGLRKHFVLVLDEIDHLASKTNSFLYTTFQWPHTISSNLIVIGIANSIDLTERLLPKLKLTHPPQTLVFAPYSKEAIAEILKDKLSTESDDTMDAKALELCSRKVAAMSGDLRAALHVIKHTRNVNAPSTPRGCREVLGVLNGVYSSPLARARLPLQPRLILAVALAMSSNKKNVLTVNSLTNAYSRACDVVKLPRLEGDDFAAAMQILESQSFIMECPGGKLVLKVRFFVDTDTAKSAIADSGMIAQVSSLNL</sequence>
<dbReference type="PANTHER" id="PTHR10763">
    <property type="entry name" value="CELL DIVISION CONTROL PROTEIN 6-RELATED"/>
    <property type="match status" value="1"/>
</dbReference>
<name>A0A0C2HJ03_9BILA</name>
<dbReference type="GO" id="GO:0033314">
    <property type="term" value="P:mitotic DNA replication checkpoint signaling"/>
    <property type="evidence" value="ECO:0007669"/>
    <property type="project" value="TreeGrafter"/>
</dbReference>
<dbReference type="GO" id="GO:0051301">
    <property type="term" value="P:cell division"/>
    <property type="evidence" value="ECO:0007669"/>
    <property type="project" value="InterPro"/>
</dbReference>
<dbReference type="EMBL" id="KN726138">
    <property type="protein sequence ID" value="KIH69566.1"/>
    <property type="molecule type" value="Genomic_DNA"/>
</dbReference>
<dbReference type="GO" id="GO:0003688">
    <property type="term" value="F:DNA replication origin binding"/>
    <property type="evidence" value="ECO:0007669"/>
    <property type="project" value="TreeGrafter"/>
</dbReference>
<dbReference type="PIRSF" id="PIRSF001767">
    <property type="entry name" value="Cdc6"/>
    <property type="match status" value="1"/>
</dbReference>
<keyword evidence="4" id="KW-1185">Reference proteome</keyword>
<accession>A0A0C2HJ03</accession>
<dbReference type="PANTHER" id="PTHR10763:SF26">
    <property type="entry name" value="CELL DIVISION CONTROL PROTEIN 6 HOMOLOG"/>
    <property type="match status" value="1"/>
</dbReference>
<dbReference type="GO" id="GO:0006270">
    <property type="term" value="P:DNA replication initiation"/>
    <property type="evidence" value="ECO:0007669"/>
    <property type="project" value="InterPro"/>
</dbReference>
<proteinExistence type="predicted"/>
<dbReference type="Gene3D" id="3.40.50.300">
    <property type="entry name" value="P-loop containing nucleotide triphosphate hydrolases"/>
    <property type="match status" value="1"/>
</dbReference>
<dbReference type="AlphaFoldDB" id="A0A0C2HJ03"/>
<dbReference type="InterPro" id="IPR003959">
    <property type="entry name" value="ATPase_AAA_core"/>
</dbReference>
<organism evidence="3 4">
    <name type="scientific">Ancylostoma duodenale</name>
    <dbReference type="NCBI Taxonomy" id="51022"/>
    <lineage>
        <taxon>Eukaryota</taxon>
        <taxon>Metazoa</taxon>
        <taxon>Ecdysozoa</taxon>
        <taxon>Nematoda</taxon>
        <taxon>Chromadorea</taxon>
        <taxon>Rhabditida</taxon>
        <taxon>Rhabditina</taxon>
        <taxon>Rhabditomorpha</taxon>
        <taxon>Strongyloidea</taxon>
        <taxon>Ancylostomatidae</taxon>
        <taxon>Ancylostomatinae</taxon>
        <taxon>Ancylostoma</taxon>
    </lineage>
</organism>
<dbReference type="InterPro" id="IPR003593">
    <property type="entry name" value="AAA+_ATPase"/>
</dbReference>
<evidence type="ECO:0000313" key="3">
    <source>
        <dbReference type="EMBL" id="KIH69566.1"/>
    </source>
</evidence>
<dbReference type="OrthoDB" id="1926878at2759"/>
<dbReference type="Pfam" id="PF00004">
    <property type="entry name" value="AAA"/>
    <property type="match status" value="1"/>
</dbReference>
<dbReference type="GO" id="GO:0016887">
    <property type="term" value="F:ATP hydrolysis activity"/>
    <property type="evidence" value="ECO:0007669"/>
    <property type="project" value="InterPro"/>
</dbReference>
<dbReference type="CDD" id="cd00009">
    <property type="entry name" value="AAA"/>
    <property type="match status" value="1"/>
</dbReference>
<evidence type="ECO:0000256" key="1">
    <source>
        <dbReference type="ARBA" id="ARBA00022705"/>
    </source>
</evidence>
<evidence type="ECO:0000313" key="4">
    <source>
        <dbReference type="Proteomes" id="UP000054047"/>
    </source>
</evidence>
<dbReference type="InterPro" id="IPR016314">
    <property type="entry name" value="Cdc6/18"/>
</dbReference>
<gene>
    <name evidence="3" type="ORF">ANCDUO_00083</name>
</gene>
<protein>
    <submittedName>
        <fullName evidence="3">ATPase, AAA family</fullName>
    </submittedName>
</protein>
<dbReference type="GO" id="GO:0005634">
    <property type="term" value="C:nucleus"/>
    <property type="evidence" value="ECO:0007669"/>
    <property type="project" value="TreeGrafter"/>
</dbReference>
<evidence type="ECO:0000259" key="2">
    <source>
        <dbReference type="SMART" id="SM00382"/>
    </source>
</evidence>
<dbReference type="Proteomes" id="UP000054047">
    <property type="component" value="Unassembled WGS sequence"/>
</dbReference>
<dbReference type="SMART" id="SM00382">
    <property type="entry name" value="AAA"/>
    <property type="match status" value="1"/>
</dbReference>
<dbReference type="Gene3D" id="1.10.8.60">
    <property type="match status" value="1"/>
</dbReference>
<feature type="domain" description="AAA+ ATPase" evidence="2">
    <location>
        <begin position="70"/>
        <end position="202"/>
    </location>
</feature>
<reference evidence="3 4" key="1">
    <citation type="submission" date="2013-12" db="EMBL/GenBank/DDBJ databases">
        <title>Draft genome of the parsitic nematode Ancylostoma duodenale.</title>
        <authorList>
            <person name="Mitreva M."/>
        </authorList>
    </citation>
    <scope>NUCLEOTIDE SEQUENCE [LARGE SCALE GENOMIC DNA]</scope>
    <source>
        <strain evidence="3 4">Zhejiang</strain>
    </source>
</reference>
<keyword evidence="1" id="KW-0235">DNA replication</keyword>